<dbReference type="PANTHER" id="PTHR42990">
    <property type="entry name" value="ATPASE"/>
    <property type="match status" value="1"/>
</dbReference>
<protein>
    <submittedName>
        <fullName evidence="2">AAA family ATPase</fullName>
    </submittedName>
</protein>
<name>A0A1Y1Q7S4_9GAMM</name>
<dbReference type="AlphaFoldDB" id="A0A1Y1Q7S4"/>
<dbReference type="PANTHER" id="PTHR42990:SF1">
    <property type="entry name" value="AAA+ ATPASE DOMAIN-CONTAINING PROTEIN"/>
    <property type="match status" value="1"/>
</dbReference>
<organism evidence="2 3">
    <name type="scientific">Thiothrix lacustris</name>
    <dbReference type="NCBI Taxonomy" id="525917"/>
    <lineage>
        <taxon>Bacteria</taxon>
        <taxon>Pseudomonadati</taxon>
        <taxon>Pseudomonadota</taxon>
        <taxon>Gammaproteobacteria</taxon>
        <taxon>Thiotrichales</taxon>
        <taxon>Thiotrichaceae</taxon>
        <taxon>Thiothrix</taxon>
    </lineage>
</organism>
<sequence length="396" mass="44571">MISPILRQTSAFILARKQPEYRRFLHQKIDFGEQLIGIKGARGCGKTTLLLQYAQSSGLEAGRILYVACDHPAMVDVSLYELAQTFYQEGGQLLLLDEIHKIRSFAAHLKTIRDTFELRVIFSGSSALRIEHELGDLSRRAVVYDLPVLSLREFMEIETGQVFAAYPLAELLAGHVAIAAEVMQVLRPIEQFKKYLQYGAYPFYRESLDNYTRKLLEVVNLTIDSDLCGLYNIDPLKLDKLKKVLYMLCSTDPVEMNVSKLSAAVGASWATLSKYLERMSAGSLVHIVRGGSGMRTVNKPDKLLLDNTNLFYALCAAPNIGSIRESFFVSQLAYQHQVHYHDKGDFLVDDQWVFEIGGANKTLKQLDGNPHGYVAVDDVVMGDGKRIPLWLFGMLY</sequence>
<proteinExistence type="predicted"/>
<reference evidence="2 3" key="1">
    <citation type="submission" date="2017-01" db="EMBL/GenBank/DDBJ databases">
        <title>Novel large sulfur bacteria in the metagenomes of groundwater-fed chemosynthetic microbial mats in the Lake Huron basin.</title>
        <authorList>
            <person name="Sharrar A.M."/>
            <person name="Flood B.E."/>
            <person name="Bailey J.V."/>
            <person name="Jones D.S."/>
            <person name="Biddanda B."/>
            <person name="Ruberg S.A."/>
            <person name="Marcus D.N."/>
            <person name="Dick G.J."/>
        </authorList>
    </citation>
    <scope>NUCLEOTIDE SEQUENCE [LARGE SCALE GENOMIC DNA]</scope>
    <source>
        <strain evidence="2">A8</strain>
    </source>
</reference>
<accession>A0A1Y1Q7S4</accession>
<evidence type="ECO:0000313" key="2">
    <source>
        <dbReference type="EMBL" id="OQW98530.1"/>
    </source>
</evidence>
<gene>
    <name evidence="2" type="ORF">BWK73_52270</name>
</gene>
<dbReference type="SMART" id="SM00382">
    <property type="entry name" value="AAA"/>
    <property type="match status" value="1"/>
</dbReference>
<feature type="domain" description="AAA+ ATPase" evidence="1">
    <location>
        <begin position="32"/>
        <end position="148"/>
    </location>
</feature>
<dbReference type="InterPro" id="IPR003593">
    <property type="entry name" value="AAA+_ATPase"/>
</dbReference>
<dbReference type="InterPro" id="IPR041682">
    <property type="entry name" value="AAA_14"/>
</dbReference>
<dbReference type="SUPFAM" id="SSF52540">
    <property type="entry name" value="P-loop containing nucleoside triphosphate hydrolases"/>
    <property type="match status" value="1"/>
</dbReference>
<dbReference type="Pfam" id="PF13173">
    <property type="entry name" value="AAA_14"/>
    <property type="match status" value="1"/>
</dbReference>
<comment type="caution">
    <text evidence="2">The sequence shown here is derived from an EMBL/GenBank/DDBJ whole genome shotgun (WGS) entry which is preliminary data.</text>
</comment>
<dbReference type="InterPro" id="IPR027417">
    <property type="entry name" value="P-loop_NTPase"/>
</dbReference>
<evidence type="ECO:0000259" key="1">
    <source>
        <dbReference type="SMART" id="SM00382"/>
    </source>
</evidence>
<dbReference type="Proteomes" id="UP000192491">
    <property type="component" value="Unassembled WGS sequence"/>
</dbReference>
<evidence type="ECO:0000313" key="3">
    <source>
        <dbReference type="Proteomes" id="UP000192491"/>
    </source>
</evidence>
<dbReference type="EMBL" id="MTEJ01000746">
    <property type="protein sequence ID" value="OQW98530.1"/>
    <property type="molecule type" value="Genomic_DNA"/>
</dbReference>
<dbReference type="Gene3D" id="3.40.50.300">
    <property type="entry name" value="P-loop containing nucleotide triphosphate hydrolases"/>
    <property type="match status" value="1"/>
</dbReference>